<name>A0A2H0WNT6_9BACT</name>
<keyword evidence="7" id="KW-0411">Iron-sulfur</keyword>
<dbReference type="PROSITE" id="PS51332">
    <property type="entry name" value="B12_BINDING"/>
    <property type="match status" value="1"/>
</dbReference>
<sequence>MKKILLLNPYTSTSDHIQPPLGLAYLAASLRKNGFKVVLVDANKERAGVKQVLKIISQNNPDFIGVQFYSQNYDDIKQLLLQVKLNFPQIITIVGGPHPSALPGEILKEFGKLIDFAFCGEAELGLPKLLKNIASPKHFKSIAGLIFRKENKIIVNPPYFSPDLDQFDYPAWDLIKPQNYPPSQHGAFFKNFPITPIITTRGCPFGCNFCSAGVNSGTLLRTRSVNNVVTEIKDLYTRYRIREFHIVDDNFTLAKTYAEKMLSAIINLKLKASFAVPNGVRLDTLDDELLFLMKQAGFYLISVGIESGSDRILKKMNKHITVDKIKEKLLLIKKHKLDVAGFFILGYPGETEEEINKTIAFSLNLGLLRANFFLFQPLPGTQVAKKFPKNSLKIDYGKLSFTKPSFSNHISSTRLKNLQKQAFLRFYLRPKILISNLVRVRKPLQVLFLFKRVCHWLF</sequence>
<accession>A0A2H0WNT6</accession>
<dbReference type="Pfam" id="PF02310">
    <property type="entry name" value="B12-binding"/>
    <property type="match status" value="1"/>
</dbReference>
<dbReference type="Gene3D" id="3.40.50.280">
    <property type="entry name" value="Cobalamin-binding domain"/>
    <property type="match status" value="1"/>
</dbReference>
<dbReference type="InterPro" id="IPR058240">
    <property type="entry name" value="rSAM_sf"/>
</dbReference>
<dbReference type="SMART" id="SM00729">
    <property type="entry name" value="Elp3"/>
    <property type="match status" value="1"/>
</dbReference>
<dbReference type="PROSITE" id="PS51918">
    <property type="entry name" value="RADICAL_SAM"/>
    <property type="match status" value="1"/>
</dbReference>
<dbReference type="GO" id="GO:0051539">
    <property type="term" value="F:4 iron, 4 sulfur cluster binding"/>
    <property type="evidence" value="ECO:0007669"/>
    <property type="project" value="UniProtKB-KW"/>
</dbReference>
<dbReference type="InterPro" id="IPR051198">
    <property type="entry name" value="BchE-like"/>
</dbReference>
<dbReference type="SFLD" id="SFLDG01082">
    <property type="entry name" value="B12-binding_domain_containing"/>
    <property type="match status" value="1"/>
</dbReference>
<evidence type="ECO:0000313" key="10">
    <source>
        <dbReference type="EMBL" id="PIS14320.1"/>
    </source>
</evidence>
<dbReference type="CDD" id="cd01335">
    <property type="entry name" value="Radical_SAM"/>
    <property type="match status" value="1"/>
</dbReference>
<dbReference type="SUPFAM" id="SSF52242">
    <property type="entry name" value="Cobalamin (vitamin B12)-binding domain"/>
    <property type="match status" value="1"/>
</dbReference>
<keyword evidence="2" id="KW-0489">Methyltransferase</keyword>
<dbReference type="Gene3D" id="3.80.30.20">
    <property type="entry name" value="tm_1862 like domain"/>
    <property type="match status" value="1"/>
</dbReference>
<dbReference type="EMBL" id="PEZI01000069">
    <property type="protein sequence ID" value="PIS14320.1"/>
    <property type="molecule type" value="Genomic_DNA"/>
</dbReference>
<dbReference type="GO" id="GO:0003824">
    <property type="term" value="F:catalytic activity"/>
    <property type="evidence" value="ECO:0007669"/>
    <property type="project" value="InterPro"/>
</dbReference>
<comment type="cofactor">
    <cofactor evidence="1">
        <name>[4Fe-4S] cluster</name>
        <dbReference type="ChEBI" id="CHEBI:49883"/>
    </cofactor>
</comment>
<dbReference type="InterPro" id="IPR023404">
    <property type="entry name" value="rSAM_horseshoe"/>
</dbReference>
<evidence type="ECO:0000256" key="3">
    <source>
        <dbReference type="ARBA" id="ARBA00022679"/>
    </source>
</evidence>
<dbReference type="Proteomes" id="UP000230775">
    <property type="component" value="Unassembled WGS sequence"/>
</dbReference>
<evidence type="ECO:0000313" key="11">
    <source>
        <dbReference type="Proteomes" id="UP000230775"/>
    </source>
</evidence>
<keyword evidence="6" id="KW-0408">Iron</keyword>
<dbReference type="Pfam" id="PF04055">
    <property type="entry name" value="Radical_SAM"/>
    <property type="match status" value="1"/>
</dbReference>
<dbReference type="InterPro" id="IPR007197">
    <property type="entry name" value="rSAM"/>
</dbReference>
<gene>
    <name evidence="10" type="ORF">COT64_03230</name>
</gene>
<dbReference type="PANTHER" id="PTHR43409">
    <property type="entry name" value="ANAEROBIC MAGNESIUM-PROTOPORPHYRIN IX MONOMETHYL ESTER CYCLASE-RELATED"/>
    <property type="match status" value="1"/>
</dbReference>
<dbReference type="PANTHER" id="PTHR43409:SF7">
    <property type="entry name" value="BLL1977 PROTEIN"/>
    <property type="match status" value="1"/>
</dbReference>
<dbReference type="SUPFAM" id="SSF102114">
    <property type="entry name" value="Radical SAM enzymes"/>
    <property type="match status" value="1"/>
</dbReference>
<dbReference type="GO" id="GO:0046872">
    <property type="term" value="F:metal ion binding"/>
    <property type="evidence" value="ECO:0007669"/>
    <property type="project" value="UniProtKB-KW"/>
</dbReference>
<dbReference type="InterPro" id="IPR036724">
    <property type="entry name" value="Cobalamin-bd_sf"/>
</dbReference>
<comment type="caution">
    <text evidence="10">The sequence shown here is derived from an EMBL/GenBank/DDBJ whole genome shotgun (WGS) entry which is preliminary data.</text>
</comment>
<evidence type="ECO:0000256" key="2">
    <source>
        <dbReference type="ARBA" id="ARBA00022603"/>
    </source>
</evidence>
<proteinExistence type="predicted"/>
<evidence type="ECO:0000256" key="4">
    <source>
        <dbReference type="ARBA" id="ARBA00022691"/>
    </source>
</evidence>
<dbReference type="InterPro" id="IPR034466">
    <property type="entry name" value="Methyltransferase_Class_B"/>
</dbReference>
<dbReference type="CDD" id="cd02068">
    <property type="entry name" value="radical_SAM_B12_BD"/>
    <property type="match status" value="1"/>
</dbReference>
<evidence type="ECO:0000256" key="7">
    <source>
        <dbReference type="ARBA" id="ARBA00023014"/>
    </source>
</evidence>
<reference evidence="11" key="1">
    <citation type="submission" date="2017-09" db="EMBL/GenBank/DDBJ databases">
        <title>Depth-based differentiation of microbial function through sediment-hosted aquifers and enrichment of novel symbionts in the deep terrestrial subsurface.</title>
        <authorList>
            <person name="Probst A.J."/>
            <person name="Ladd B."/>
            <person name="Jarett J.K."/>
            <person name="Geller-Mcgrath D.E."/>
            <person name="Sieber C.M.K."/>
            <person name="Emerson J.B."/>
            <person name="Anantharaman K."/>
            <person name="Thomas B.C."/>
            <person name="Malmstrom R."/>
            <person name="Stieglmeier M."/>
            <person name="Klingl A."/>
            <person name="Woyke T."/>
            <person name="Ryan C.M."/>
            <person name="Banfield J.F."/>
        </authorList>
    </citation>
    <scope>NUCLEOTIDE SEQUENCE [LARGE SCALE GENOMIC DNA]</scope>
</reference>
<evidence type="ECO:0000256" key="5">
    <source>
        <dbReference type="ARBA" id="ARBA00022723"/>
    </source>
</evidence>
<evidence type="ECO:0000259" key="9">
    <source>
        <dbReference type="PROSITE" id="PS51918"/>
    </source>
</evidence>
<keyword evidence="5" id="KW-0479">Metal-binding</keyword>
<dbReference type="GO" id="GO:0031419">
    <property type="term" value="F:cobalamin binding"/>
    <property type="evidence" value="ECO:0007669"/>
    <property type="project" value="InterPro"/>
</dbReference>
<evidence type="ECO:0000256" key="6">
    <source>
        <dbReference type="ARBA" id="ARBA00023004"/>
    </source>
</evidence>
<dbReference type="SFLD" id="SFLDS00029">
    <property type="entry name" value="Radical_SAM"/>
    <property type="match status" value="1"/>
</dbReference>
<dbReference type="InterPro" id="IPR006638">
    <property type="entry name" value="Elp3/MiaA/NifB-like_rSAM"/>
</dbReference>
<evidence type="ECO:0000256" key="1">
    <source>
        <dbReference type="ARBA" id="ARBA00001966"/>
    </source>
</evidence>
<keyword evidence="3" id="KW-0808">Transferase</keyword>
<dbReference type="InterPro" id="IPR006158">
    <property type="entry name" value="Cobalamin-bd"/>
</dbReference>
<dbReference type="SFLD" id="SFLDG01123">
    <property type="entry name" value="methyltransferase_(Class_B)"/>
    <property type="match status" value="1"/>
</dbReference>
<keyword evidence="4" id="KW-0949">S-adenosyl-L-methionine</keyword>
<feature type="domain" description="Radical SAM core" evidence="9">
    <location>
        <begin position="189"/>
        <end position="425"/>
    </location>
</feature>
<evidence type="ECO:0000259" key="8">
    <source>
        <dbReference type="PROSITE" id="PS51332"/>
    </source>
</evidence>
<organism evidence="10 11">
    <name type="scientific">Candidatus Shapirobacteria bacterium CG09_land_8_20_14_0_10_39_12</name>
    <dbReference type="NCBI Taxonomy" id="1974885"/>
    <lineage>
        <taxon>Bacteria</taxon>
        <taxon>Candidatus Shapironibacteriota</taxon>
    </lineage>
</organism>
<protein>
    <submittedName>
        <fullName evidence="10">Uncharacterized protein</fullName>
    </submittedName>
</protein>
<feature type="domain" description="B12-binding" evidence="8">
    <location>
        <begin position="1"/>
        <end position="140"/>
    </location>
</feature>
<dbReference type="AlphaFoldDB" id="A0A2H0WNT6"/>